<accession>A0A5C8I1A0</accession>
<organism evidence="1 2">
    <name type="scientific">Microbacterium saccharophilum</name>
    <dbReference type="NCBI Taxonomy" id="1213358"/>
    <lineage>
        <taxon>Bacteria</taxon>
        <taxon>Bacillati</taxon>
        <taxon>Actinomycetota</taxon>
        <taxon>Actinomycetes</taxon>
        <taxon>Micrococcales</taxon>
        <taxon>Microbacteriaceae</taxon>
        <taxon>Microbacterium</taxon>
    </lineage>
</organism>
<dbReference type="Proteomes" id="UP000321949">
    <property type="component" value="Unassembled WGS sequence"/>
</dbReference>
<dbReference type="EMBL" id="VRSX01000003">
    <property type="protein sequence ID" value="TXK11332.1"/>
    <property type="molecule type" value="Genomic_DNA"/>
</dbReference>
<evidence type="ECO:0000313" key="2">
    <source>
        <dbReference type="Proteomes" id="UP000321949"/>
    </source>
</evidence>
<dbReference type="AlphaFoldDB" id="A0A5C8I1A0"/>
<evidence type="ECO:0000313" key="1">
    <source>
        <dbReference type="EMBL" id="TXK11332.1"/>
    </source>
</evidence>
<reference evidence="1 2" key="1">
    <citation type="submission" date="2019-08" db="EMBL/GenBank/DDBJ databases">
        <authorList>
            <person name="Dong K."/>
        </authorList>
    </citation>
    <scope>NUCLEOTIDE SEQUENCE [LARGE SCALE GENOMIC DNA]</scope>
    <source>
        <strain evidence="1 2">K-1</strain>
    </source>
</reference>
<dbReference type="OrthoDB" id="5079717at2"/>
<proteinExistence type="predicted"/>
<dbReference type="RefSeq" id="WP_147051105.1">
    <property type="nucleotide sequence ID" value="NZ_BKAH01000012.1"/>
</dbReference>
<comment type="caution">
    <text evidence="1">The sequence shown here is derived from an EMBL/GenBank/DDBJ whole genome shotgun (WGS) entry which is preliminary data.</text>
</comment>
<name>A0A5C8I1A0_9MICO</name>
<keyword evidence="2" id="KW-1185">Reference proteome</keyword>
<sequence>MDDTSEWLERVTGDPLAGAVRGEVEVLTASEPARRGRYQECRLEVRVTAPEREPVTMAMDAVFPRSRWPRPGMVLPARVSRADPPAVEVDWERMPV</sequence>
<gene>
    <name evidence="1" type="ORF">FVP74_08290</name>
</gene>
<protein>
    <submittedName>
        <fullName evidence="1">Uncharacterized protein</fullName>
    </submittedName>
</protein>